<dbReference type="EMBL" id="WBOS01000004">
    <property type="protein sequence ID" value="KAB2336199.1"/>
    <property type="molecule type" value="Genomic_DNA"/>
</dbReference>
<dbReference type="AlphaFoldDB" id="A0A6L3V518"/>
<comment type="caution">
    <text evidence="1">The sequence shown here is derived from an EMBL/GenBank/DDBJ whole genome shotgun (WGS) entry which is preliminary data.</text>
</comment>
<dbReference type="Proteomes" id="UP000481030">
    <property type="component" value="Unassembled WGS sequence"/>
</dbReference>
<protein>
    <submittedName>
        <fullName evidence="1">Uncharacterized protein</fullName>
    </submittedName>
</protein>
<organism evidence="1 2">
    <name type="scientific">Cytobacillus depressus</name>
    <dbReference type="NCBI Taxonomy" id="1602942"/>
    <lineage>
        <taxon>Bacteria</taxon>
        <taxon>Bacillati</taxon>
        <taxon>Bacillota</taxon>
        <taxon>Bacilli</taxon>
        <taxon>Bacillales</taxon>
        <taxon>Bacillaceae</taxon>
        <taxon>Cytobacillus</taxon>
    </lineage>
</organism>
<sequence>MGESMDIDKIRKEIIESDTDTIFRNYLNGNDVWYFKVFLGDRDYSSKYDEFKRYVNNKLKIRFNEIAIFGSAKCGFSLSPDNNLSLFREESDIDLALVSRDLYMEFWDQYLKKLYRGEIVNYNKFAKGIFRKFIELDQFPEDIFLYQEWEKLADAEFYQHLQFEFGISHDINYRIFESWDAVENYYKAGISELKRKLEVNI</sequence>
<keyword evidence="2" id="KW-1185">Reference proteome</keyword>
<evidence type="ECO:0000313" key="2">
    <source>
        <dbReference type="Proteomes" id="UP000481030"/>
    </source>
</evidence>
<accession>A0A6L3V518</accession>
<reference evidence="1 2" key="1">
    <citation type="journal article" date="2016" name="Antonie Van Leeuwenhoek">
        <title>Bacillus depressus sp. nov., isolated from soil of a sunflower field.</title>
        <authorList>
            <person name="Wei X."/>
            <person name="Xin D."/>
            <person name="Xin Y."/>
            <person name="Zhang H."/>
            <person name="Wang T."/>
            <person name="Zhang J."/>
        </authorList>
    </citation>
    <scope>NUCLEOTIDE SEQUENCE [LARGE SCALE GENOMIC DNA]</scope>
    <source>
        <strain evidence="1 2">BZ1</strain>
    </source>
</reference>
<gene>
    <name evidence="1" type="ORF">F7731_11925</name>
</gene>
<name>A0A6L3V518_9BACI</name>
<evidence type="ECO:0000313" key="1">
    <source>
        <dbReference type="EMBL" id="KAB2336199.1"/>
    </source>
</evidence>
<proteinExistence type="predicted"/>